<evidence type="ECO:0000256" key="8">
    <source>
        <dbReference type="ARBA" id="ARBA00022679"/>
    </source>
</evidence>
<evidence type="ECO:0000256" key="6">
    <source>
        <dbReference type="ARBA" id="ARBA00012963"/>
    </source>
</evidence>
<evidence type="ECO:0000313" key="18">
    <source>
        <dbReference type="EMBL" id="KRO28812.1"/>
    </source>
</evidence>
<dbReference type="InterPro" id="IPR013749">
    <property type="entry name" value="PM/HMP-P_kinase-1"/>
</dbReference>
<dbReference type="CDD" id="cd01169">
    <property type="entry name" value="HMPP_kinase"/>
    <property type="match status" value="1"/>
</dbReference>
<keyword evidence="8" id="KW-0808">Transferase</keyword>
<dbReference type="AlphaFoldDB" id="A0A0R2NTY2"/>
<dbReference type="GO" id="GO:0005524">
    <property type="term" value="F:ATP binding"/>
    <property type="evidence" value="ECO:0007669"/>
    <property type="project" value="UniProtKB-KW"/>
</dbReference>
<keyword evidence="19" id="KW-1185">Reference proteome</keyword>
<evidence type="ECO:0000256" key="5">
    <source>
        <dbReference type="ARBA" id="ARBA00012135"/>
    </source>
</evidence>
<feature type="region of interest" description="Disordered" evidence="16">
    <location>
        <begin position="258"/>
        <end position="277"/>
    </location>
</feature>
<keyword evidence="12" id="KW-0784">Thiamine biosynthesis</keyword>
<evidence type="ECO:0000256" key="10">
    <source>
        <dbReference type="ARBA" id="ARBA00022777"/>
    </source>
</evidence>
<dbReference type="RefSeq" id="WP_024625897.1">
    <property type="nucleotide sequence ID" value="NZ_AYGX02000032.1"/>
</dbReference>
<evidence type="ECO:0000256" key="2">
    <source>
        <dbReference type="ARBA" id="ARBA00000565"/>
    </source>
</evidence>
<comment type="similarity">
    <text evidence="4">Belongs to the ThiD family.</text>
</comment>
<gene>
    <name evidence="18" type="ORF">DY78_GL001993</name>
</gene>
<evidence type="ECO:0000259" key="17">
    <source>
        <dbReference type="Pfam" id="PF08543"/>
    </source>
</evidence>
<evidence type="ECO:0000256" key="13">
    <source>
        <dbReference type="ARBA" id="ARBA00037917"/>
    </source>
</evidence>
<evidence type="ECO:0000256" key="11">
    <source>
        <dbReference type="ARBA" id="ARBA00022840"/>
    </source>
</evidence>
<evidence type="ECO:0000256" key="9">
    <source>
        <dbReference type="ARBA" id="ARBA00022741"/>
    </source>
</evidence>
<dbReference type="EC" id="2.7.1.49" evidence="5"/>
<dbReference type="GO" id="GO:0005829">
    <property type="term" value="C:cytosol"/>
    <property type="evidence" value="ECO:0007669"/>
    <property type="project" value="TreeGrafter"/>
</dbReference>
<dbReference type="PANTHER" id="PTHR20858">
    <property type="entry name" value="PHOSPHOMETHYLPYRIMIDINE KINASE"/>
    <property type="match status" value="1"/>
</dbReference>
<comment type="pathway">
    <text evidence="13">Cofactor biosynthesis; thiamine diphosphate biosynthesis; 4-amino-2-methyl-5-diphosphomethylpyrimidine from 5-amino-1-(5-phospho-D-ribosyl)imidazole: step 2/3.</text>
</comment>
<evidence type="ECO:0000256" key="15">
    <source>
        <dbReference type="ARBA" id="ARBA00043176"/>
    </source>
</evidence>
<keyword evidence="9" id="KW-0547">Nucleotide-binding</keyword>
<dbReference type="PANTHER" id="PTHR20858:SF17">
    <property type="entry name" value="HYDROXYMETHYLPYRIMIDINE_PHOSPHOMETHYLPYRIMIDINE KINASE THI20-RELATED"/>
    <property type="match status" value="1"/>
</dbReference>
<evidence type="ECO:0000313" key="19">
    <source>
        <dbReference type="Proteomes" id="UP000050920"/>
    </source>
</evidence>
<sequence length="277" mass="28581">MVNEFPQVLTIAGTDSGGGAGVMADLKTMQARHVFGTAVIVAVTAQNTLGVQDFMALPTKLIDEQFASLAADLKIRACKTGMLADAEHVHAVVANLQRYDFGPVIVDPVMIAKGGAALLAADAVATVRDELIPLATVVTPNLPEAEQLTGLTISDEAGMVAAGQALQQLGAKNVIIKGGHEAQPTLAKDFVLLADGSAFWLSAPRTDTVRTHGTGDTLSACLTAELAKGQPMATAIKTAKAYVTATIAATIQVGHGHGPLNHWATPSTEVTSDDAKI</sequence>
<feature type="domain" description="Pyridoxamine kinase/Phosphomethylpyrimidine kinase" evidence="17">
    <location>
        <begin position="15"/>
        <end position="261"/>
    </location>
</feature>
<dbReference type="GO" id="GO:0008972">
    <property type="term" value="F:phosphomethylpyrimidine kinase activity"/>
    <property type="evidence" value="ECO:0007669"/>
    <property type="project" value="UniProtKB-EC"/>
</dbReference>
<dbReference type="EMBL" id="AYGX02000032">
    <property type="protein sequence ID" value="KRO28812.1"/>
    <property type="molecule type" value="Genomic_DNA"/>
</dbReference>
<accession>A0A0R2NTY2</accession>
<evidence type="ECO:0000256" key="1">
    <source>
        <dbReference type="ARBA" id="ARBA00000151"/>
    </source>
</evidence>
<dbReference type="GO" id="GO:0009228">
    <property type="term" value="P:thiamine biosynthetic process"/>
    <property type="evidence" value="ECO:0007669"/>
    <property type="project" value="UniProtKB-KW"/>
</dbReference>
<name>A0A0R2NTY2_9LACO</name>
<keyword evidence="11" id="KW-0067">ATP-binding</keyword>
<dbReference type="InterPro" id="IPR004399">
    <property type="entry name" value="HMP/HMP-P_kinase_dom"/>
</dbReference>
<dbReference type="FunFam" id="3.40.1190.20:FF:000003">
    <property type="entry name" value="Phosphomethylpyrimidine kinase ThiD"/>
    <property type="match status" value="1"/>
</dbReference>
<comment type="catalytic activity">
    <reaction evidence="1">
        <text>4-amino-5-hydroxymethyl-2-methylpyrimidine + ATP = 4-amino-2-methyl-5-(phosphooxymethyl)pyrimidine + ADP + H(+)</text>
        <dbReference type="Rhea" id="RHEA:23096"/>
        <dbReference type="ChEBI" id="CHEBI:15378"/>
        <dbReference type="ChEBI" id="CHEBI:16892"/>
        <dbReference type="ChEBI" id="CHEBI:30616"/>
        <dbReference type="ChEBI" id="CHEBI:58354"/>
        <dbReference type="ChEBI" id="CHEBI:456216"/>
        <dbReference type="EC" id="2.7.1.49"/>
    </reaction>
</comment>
<dbReference type="Proteomes" id="UP000050920">
    <property type="component" value="Unassembled WGS sequence"/>
</dbReference>
<dbReference type="GO" id="GO:0008902">
    <property type="term" value="F:hydroxymethylpyrimidine kinase activity"/>
    <property type="evidence" value="ECO:0007669"/>
    <property type="project" value="UniProtKB-EC"/>
</dbReference>
<evidence type="ECO:0000256" key="4">
    <source>
        <dbReference type="ARBA" id="ARBA00009879"/>
    </source>
</evidence>
<evidence type="ECO:0000256" key="12">
    <source>
        <dbReference type="ARBA" id="ARBA00022977"/>
    </source>
</evidence>
<keyword evidence="10 18" id="KW-0418">Kinase</keyword>
<evidence type="ECO:0000256" key="14">
    <source>
        <dbReference type="ARBA" id="ARBA00042102"/>
    </source>
</evidence>
<comment type="pathway">
    <text evidence="3">Cofactor biosynthesis; thiamine diphosphate biosynthesis; 4-amino-2-methyl-5-diphosphomethylpyrimidine from 5-amino-1-(5-phospho-D-ribosyl)imidazole: step 3/3.</text>
</comment>
<protein>
    <recommendedName>
        <fullName evidence="7">Hydroxymethylpyrimidine/phosphomethylpyrimidine kinase</fullName>
        <ecNumber evidence="5">2.7.1.49</ecNumber>
        <ecNumber evidence="6">2.7.4.7</ecNumber>
    </recommendedName>
    <alternativeName>
        <fullName evidence="14">Hydroxymethylpyrimidine kinase</fullName>
    </alternativeName>
    <alternativeName>
        <fullName evidence="15">Hydroxymethylpyrimidine phosphate kinase</fullName>
    </alternativeName>
</protein>
<evidence type="ECO:0000256" key="7">
    <source>
        <dbReference type="ARBA" id="ARBA00019161"/>
    </source>
</evidence>
<comment type="catalytic activity">
    <reaction evidence="2">
        <text>4-amino-2-methyl-5-(phosphooxymethyl)pyrimidine + ATP = 4-amino-2-methyl-5-(diphosphooxymethyl)pyrimidine + ADP</text>
        <dbReference type="Rhea" id="RHEA:19893"/>
        <dbReference type="ChEBI" id="CHEBI:30616"/>
        <dbReference type="ChEBI" id="CHEBI:57841"/>
        <dbReference type="ChEBI" id="CHEBI:58354"/>
        <dbReference type="ChEBI" id="CHEBI:456216"/>
        <dbReference type="EC" id="2.7.4.7"/>
    </reaction>
</comment>
<dbReference type="NCBIfam" id="TIGR00097">
    <property type="entry name" value="HMP-P_kinase"/>
    <property type="match status" value="1"/>
</dbReference>
<dbReference type="Pfam" id="PF08543">
    <property type="entry name" value="Phos_pyr_kin"/>
    <property type="match status" value="1"/>
</dbReference>
<reference evidence="18 19" key="1">
    <citation type="journal article" date="2015" name="Genome Announc.">
        <title>Expanding the biotechnology potential of lactobacilli through comparative genomics of 213 strains and associated genera.</title>
        <authorList>
            <person name="Sun Z."/>
            <person name="Harris H.M."/>
            <person name="McCann A."/>
            <person name="Guo C."/>
            <person name="Argimon S."/>
            <person name="Zhang W."/>
            <person name="Yang X."/>
            <person name="Jeffery I.B."/>
            <person name="Cooney J.C."/>
            <person name="Kagawa T.F."/>
            <person name="Liu W."/>
            <person name="Song Y."/>
            <person name="Salvetti E."/>
            <person name="Wrobel A."/>
            <person name="Rasinkangas P."/>
            <person name="Parkhill J."/>
            <person name="Rea M.C."/>
            <person name="O'Sullivan O."/>
            <person name="Ritari J."/>
            <person name="Douillard F.P."/>
            <person name="Paul Ross R."/>
            <person name="Yang R."/>
            <person name="Briner A.E."/>
            <person name="Felis G.E."/>
            <person name="de Vos W.M."/>
            <person name="Barrangou R."/>
            <person name="Klaenhammer T.R."/>
            <person name="Caufield P.W."/>
            <person name="Cui Y."/>
            <person name="Zhang H."/>
            <person name="O'Toole P.W."/>
        </authorList>
    </citation>
    <scope>NUCLEOTIDE SEQUENCE [LARGE SCALE GENOMIC DNA]</scope>
    <source>
        <strain evidence="18 19">DSM 21115</strain>
    </source>
</reference>
<dbReference type="SUPFAM" id="SSF53613">
    <property type="entry name" value="Ribokinase-like"/>
    <property type="match status" value="1"/>
</dbReference>
<evidence type="ECO:0000256" key="16">
    <source>
        <dbReference type="SAM" id="MobiDB-lite"/>
    </source>
</evidence>
<evidence type="ECO:0000256" key="3">
    <source>
        <dbReference type="ARBA" id="ARBA00004769"/>
    </source>
</evidence>
<dbReference type="InterPro" id="IPR029056">
    <property type="entry name" value="Ribokinase-like"/>
</dbReference>
<comment type="caution">
    <text evidence="18">The sequence shown here is derived from an EMBL/GenBank/DDBJ whole genome shotgun (WGS) entry which is preliminary data.</text>
</comment>
<organism evidence="18 19">
    <name type="scientific">Lactiplantibacillus fabifermentans DSM 21115</name>
    <dbReference type="NCBI Taxonomy" id="1413187"/>
    <lineage>
        <taxon>Bacteria</taxon>
        <taxon>Bacillati</taxon>
        <taxon>Bacillota</taxon>
        <taxon>Bacilli</taxon>
        <taxon>Lactobacillales</taxon>
        <taxon>Lactobacillaceae</taxon>
        <taxon>Lactiplantibacillus</taxon>
    </lineage>
</organism>
<proteinExistence type="inferred from homology"/>
<dbReference type="EC" id="2.7.4.7" evidence="6"/>
<dbReference type="Gene3D" id="3.40.1190.20">
    <property type="match status" value="1"/>
</dbReference>